<dbReference type="EMBL" id="VUOA01000022">
    <property type="protein sequence ID" value="KAA2236836.1"/>
    <property type="molecule type" value="Genomic_DNA"/>
</dbReference>
<proteinExistence type="predicted"/>
<dbReference type="Proteomes" id="UP000323142">
    <property type="component" value="Unassembled WGS sequence"/>
</dbReference>
<keyword evidence="2" id="KW-1185">Reference proteome</keyword>
<gene>
    <name evidence="1" type="ORF">F0L46_12650</name>
</gene>
<dbReference type="PANTHER" id="PTHR34849">
    <property type="entry name" value="SSL5025 PROTEIN"/>
    <property type="match status" value="1"/>
</dbReference>
<protein>
    <submittedName>
        <fullName evidence="1">DUF433 domain-containing protein</fullName>
    </submittedName>
</protein>
<dbReference type="PANTHER" id="PTHR34849:SF3">
    <property type="entry name" value="SSR2962 PROTEIN"/>
    <property type="match status" value="1"/>
</dbReference>
<evidence type="ECO:0000313" key="2">
    <source>
        <dbReference type="Proteomes" id="UP000323142"/>
    </source>
</evidence>
<evidence type="ECO:0000313" key="1">
    <source>
        <dbReference type="EMBL" id="KAA2236836.1"/>
    </source>
</evidence>
<sequence>MDTPDHTALTRTFVGFPRLTVNPSVMGGKVCIRGMRVTVGMILGNLGAGVSIERLLELYPYLDRDDVLEALRYGAWLASERHLEVAA</sequence>
<dbReference type="SUPFAM" id="SSF46689">
    <property type="entry name" value="Homeodomain-like"/>
    <property type="match status" value="1"/>
</dbReference>
<dbReference type="InterPro" id="IPR036388">
    <property type="entry name" value="WH-like_DNA-bd_sf"/>
</dbReference>
<name>A0A5B2VDX4_9HYPH</name>
<reference evidence="1 2" key="1">
    <citation type="submission" date="2019-09" db="EMBL/GenBank/DDBJ databases">
        <title>Salinarimonas rosea gen. nov., sp. nov., a new member of the a-2 subgroup of the Proteobacteria.</title>
        <authorList>
            <person name="Liu J."/>
        </authorList>
    </citation>
    <scope>NUCLEOTIDE SEQUENCE [LARGE SCALE GENOMIC DNA]</scope>
    <source>
        <strain evidence="1 2">BN140002</strain>
    </source>
</reference>
<reference evidence="1 2" key="2">
    <citation type="submission" date="2019-09" db="EMBL/GenBank/DDBJ databases">
        <authorList>
            <person name="Jin C."/>
        </authorList>
    </citation>
    <scope>NUCLEOTIDE SEQUENCE [LARGE SCALE GENOMIC DNA]</scope>
    <source>
        <strain evidence="1 2">BN140002</strain>
    </source>
</reference>
<dbReference type="InterPro" id="IPR009057">
    <property type="entry name" value="Homeodomain-like_sf"/>
</dbReference>
<dbReference type="InterPro" id="IPR007367">
    <property type="entry name" value="DUF433"/>
</dbReference>
<comment type="caution">
    <text evidence="1">The sequence shown here is derived from an EMBL/GenBank/DDBJ whole genome shotgun (WGS) entry which is preliminary data.</text>
</comment>
<dbReference type="AlphaFoldDB" id="A0A5B2VDX4"/>
<organism evidence="1 2">
    <name type="scientific">Salinarimonas soli</name>
    <dbReference type="NCBI Taxonomy" id="1638099"/>
    <lineage>
        <taxon>Bacteria</taxon>
        <taxon>Pseudomonadati</taxon>
        <taxon>Pseudomonadota</taxon>
        <taxon>Alphaproteobacteria</taxon>
        <taxon>Hyphomicrobiales</taxon>
        <taxon>Salinarimonadaceae</taxon>
        <taxon>Salinarimonas</taxon>
    </lineage>
</organism>
<dbReference type="Pfam" id="PF04255">
    <property type="entry name" value="DUF433"/>
    <property type="match status" value="1"/>
</dbReference>
<dbReference type="RefSeq" id="WP_149818029.1">
    <property type="nucleotide sequence ID" value="NZ_VUOA01000022.1"/>
</dbReference>
<dbReference type="Gene3D" id="1.10.10.10">
    <property type="entry name" value="Winged helix-like DNA-binding domain superfamily/Winged helix DNA-binding domain"/>
    <property type="match status" value="1"/>
</dbReference>
<accession>A0A5B2VDX4</accession>
<dbReference type="OrthoDB" id="200074at2"/>